<evidence type="ECO:0000313" key="2">
    <source>
        <dbReference type="EMBL" id="TQE05183.1"/>
    </source>
</evidence>
<evidence type="ECO:0000313" key="3">
    <source>
        <dbReference type="Proteomes" id="UP000315295"/>
    </source>
</evidence>
<dbReference type="InterPro" id="IPR043502">
    <property type="entry name" value="DNA/RNA_pol_sf"/>
</dbReference>
<feature type="domain" description="Reverse transcriptase Ty1/copia-type" evidence="1">
    <location>
        <begin position="2"/>
        <end position="105"/>
    </location>
</feature>
<dbReference type="STRING" id="106549.A0A540N3R2"/>
<comment type="caution">
    <text evidence="2">The sequence shown here is derived from an EMBL/GenBank/DDBJ whole genome shotgun (WGS) entry which is preliminary data.</text>
</comment>
<name>A0A540N3R2_MALBA</name>
<dbReference type="AlphaFoldDB" id="A0A540N3R2"/>
<dbReference type="EMBL" id="VIEB01000127">
    <property type="protein sequence ID" value="TQE05183.1"/>
    <property type="molecule type" value="Genomic_DNA"/>
</dbReference>
<protein>
    <recommendedName>
        <fullName evidence="1">Reverse transcriptase Ty1/copia-type domain-containing protein</fullName>
    </recommendedName>
</protein>
<proteinExistence type="predicted"/>
<accession>A0A540N3R2</accession>
<organism evidence="2 3">
    <name type="scientific">Malus baccata</name>
    <name type="common">Siberian crab apple</name>
    <name type="synonym">Pyrus baccata</name>
    <dbReference type="NCBI Taxonomy" id="106549"/>
    <lineage>
        <taxon>Eukaryota</taxon>
        <taxon>Viridiplantae</taxon>
        <taxon>Streptophyta</taxon>
        <taxon>Embryophyta</taxon>
        <taxon>Tracheophyta</taxon>
        <taxon>Spermatophyta</taxon>
        <taxon>Magnoliopsida</taxon>
        <taxon>eudicotyledons</taxon>
        <taxon>Gunneridae</taxon>
        <taxon>Pentapetalae</taxon>
        <taxon>rosids</taxon>
        <taxon>fabids</taxon>
        <taxon>Rosales</taxon>
        <taxon>Rosaceae</taxon>
        <taxon>Amygdaloideae</taxon>
        <taxon>Maleae</taxon>
        <taxon>Malus</taxon>
    </lineage>
</organism>
<sequence>MKKFGYIQSHSDHTLFLKRKNCKLTALIIYVDYMIVTGDDQKEIQRLQKYLATEFEMKELGELKYFLGIEVARSKHGIFLSQRKYVLDLLAETGMLDCKPVDTLIEQNHRLGLFPDQVPTHKKRYQRLVGRLIYLSHTRPNIAYAVSVVS</sequence>
<dbReference type="Proteomes" id="UP000315295">
    <property type="component" value="Unassembled WGS sequence"/>
</dbReference>
<evidence type="ECO:0000259" key="1">
    <source>
        <dbReference type="Pfam" id="PF07727"/>
    </source>
</evidence>
<reference evidence="2 3" key="1">
    <citation type="journal article" date="2019" name="G3 (Bethesda)">
        <title>Sequencing of a Wild Apple (Malus baccata) Genome Unravels the Differences Between Cultivated and Wild Apple Species Regarding Disease Resistance and Cold Tolerance.</title>
        <authorList>
            <person name="Chen X."/>
        </authorList>
    </citation>
    <scope>NUCLEOTIDE SEQUENCE [LARGE SCALE GENOMIC DNA]</scope>
    <source>
        <strain evidence="3">cv. Shandingzi</strain>
        <tissue evidence="2">Leaves</tissue>
    </source>
</reference>
<keyword evidence="3" id="KW-1185">Reference proteome</keyword>
<dbReference type="Pfam" id="PF07727">
    <property type="entry name" value="RVT_2"/>
    <property type="match status" value="1"/>
</dbReference>
<dbReference type="InterPro" id="IPR013103">
    <property type="entry name" value="RVT_2"/>
</dbReference>
<gene>
    <name evidence="2" type="ORF">C1H46_009162</name>
</gene>
<dbReference type="SUPFAM" id="SSF56672">
    <property type="entry name" value="DNA/RNA polymerases"/>
    <property type="match status" value="1"/>
</dbReference>